<protein>
    <recommendedName>
        <fullName evidence="4">Baseplate assembly protein</fullName>
    </recommendedName>
</protein>
<feature type="region of interest" description="Disordered" evidence="1">
    <location>
        <begin position="1"/>
        <end position="28"/>
    </location>
</feature>
<comment type="caution">
    <text evidence="2">The sequence shown here is derived from an EMBL/GenBank/DDBJ whole genome shotgun (WGS) entry which is preliminary data.</text>
</comment>
<organism evidence="2 3">
    <name type="scientific">Nocardioides taihuensis</name>
    <dbReference type="NCBI Taxonomy" id="1835606"/>
    <lineage>
        <taxon>Bacteria</taxon>
        <taxon>Bacillati</taxon>
        <taxon>Actinomycetota</taxon>
        <taxon>Actinomycetes</taxon>
        <taxon>Propionibacteriales</taxon>
        <taxon>Nocardioidaceae</taxon>
        <taxon>Nocardioides</taxon>
    </lineage>
</organism>
<feature type="compositionally biased region" description="Low complexity" evidence="1">
    <location>
        <begin position="9"/>
        <end position="20"/>
    </location>
</feature>
<evidence type="ECO:0000256" key="1">
    <source>
        <dbReference type="SAM" id="MobiDB-lite"/>
    </source>
</evidence>
<dbReference type="Proteomes" id="UP001596087">
    <property type="component" value="Unassembled WGS sequence"/>
</dbReference>
<keyword evidence="3" id="KW-1185">Reference proteome</keyword>
<sequence>MSDQRRDCGCPPAGATATPARVDNPPGLPAVRRRVGTSGAFASAMEARLTRSPALSGLTTRDADDPTIALVDAWSSVLDVLAFYTERVANEAYLRTAVDPRSLSELAHEVGYQPLRGRASATVLALTLEDAVGAPDVVPVPTGTRVASLPGPGEVPQTYETTAELVARPAWNAIAARARVPQQVGVGHRSVLVDGLRSDLAVGDAVLLVGREREASSADTHWAFRRLASVERLPGLDATRIGWVDPLGEPATSTGRHGVEQLPDARDLRLYVLRTRAAIFGAAAPDWRLISQSVGGGRPDGTGSSVPVTRSLLHAEHRGRRRDTLESRALPGPDWPGFSVVAPGQPENTVDLDATYPAASPGSWVVLARTGVTVLYRVMATTETSRTDFTLNAKVSRLSLTGPTASHLFGASVRETTAFVGSELLPLATGPDPLPVQGEQIVLARPVPTLEAGRRVVVVGPRPRIRVAEGVRTLTATPPGRSAVHLHPGDELEVSGRVDDNGDGTVTWRTTRGLVTGPADALQPLAPAAGAPRHREEAVVAGPTPDSDEVDTLVLTAALTGCYDRDAVRVLANVVTATHGESRAQVLGGGDAALTYQHFTLQEPPLTYVPSASGGGVTSTLEVRVDGRLWREVPQLFGCGPDDEVYVTATDDEGTVTVTFGDGRTGSRLPTGAGNVTARYRVGTGMAGRLDADVLTLPMTRPLGLRAVTNPLPTGLAADPETPADVRAHAPRTALTLDRVVSLRDVEDFARGVPGIGKAVAARLWDGRRRFVHLTVAGSGGQVLDTEAIRNLRDALLGAGDARLPLEVQAAEVVAEHVSLTVVVDPAYGTREVLDGVTRSVTAALSEGDRELGQPLTEGDVILAAHAVAGVVAVTVTVPRTDVPSSSARVVGGVTMPAQLVVLAAGGLTVTEASS</sequence>
<reference evidence="3" key="1">
    <citation type="journal article" date="2019" name="Int. J. Syst. Evol. Microbiol.">
        <title>The Global Catalogue of Microorganisms (GCM) 10K type strain sequencing project: providing services to taxonomists for standard genome sequencing and annotation.</title>
        <authorList>
            <consortium name="The Broad Institute Genomics Platform"/>
            <consortium name="The Broad Institute Genome Sequencing Center for Infectious Disease"/>
            <person name="Wu L."/>
            <person name="Ma J."/>
        </authorList>
    </citation>
    <scope>NUCLEOTIDE SEQUENCE [LARGE SCALE GENOMIC DNA]</scope>
    <source>
        <strain evidence="3">DFY41</strain>
    </source>
</reference>
<proteinExistence type="predicted"/>
<accession>A0ABW0BDB7</accession>
<name>A0ABW0BDB7_9ACTN</name>
<evidence type="ECO:0008006" key="4">
    <source>
        <dbReference type="Google" id="ProtNLM"/>
    </source>
</evidence>
<evidence type="ECO:0000313" key="3">
    <source>
        <dbReference type="Proteomes" id="UP001596087"/>
    </source>
</evidence>
<dbReference type="RefSeq" id="WP_378585853.1">
    <property type="nucleotide sequence ID" value="NZ_JBHSKD010000002.1"/>
</dbReference>
<gene>
    <name evidence="2" type="ORF">ACFPGP_01390</name>
</gene>
<dbReference type="EMBL" id="JBHSKD010000002">
    <property type="protein sequence ID" value="MFC5175304.1"/>
    <property type="molecule type" value="Genomic_DNA"/>
</dbReference>
<evidence type="ECO:0000313" key="2">
    <source>
        <dbReference type="EMBL" id="MFC5175304.1"/>
    </source>
</evidence>